<evidence type="ECO:0000256" key="2">
    <source>
        <dbReference type="SAM" id="MobiDB-lite"/>
    </source>
</evidence>
<sequence length="127" mass="14973">MTGFFFRHFSPRSSQIMGRYLRALRARVARKRRVNKRLRRSLRAMQRAAAEIEQQNWRIRGEKELVSVANILSDQWVYACLVEVENDPLMRNAFERINAQDLDGRNITNRDQTQPLRDGGANADRRE</sequence>
<protein>
    <submittedName>
        <fullName evidence="4">Uncharacterized protein LOC111277825</fullName>
    </submittedName>
</protein>
<evidence type="ECO:0000256" key="1">
    <source>
        <dbReference type="SAM" id="Coils"/>
    </source>
</evidence>
<proteinExistence type="predicted"/>
<reference evidence="4" key="1">
    <citation type="submission" date="2025-08" db="UniProtKB">
        <authorList>
            <consortium name="RefSeq"/>
        </authorList>
    </citation>
    <scope>IDENTIFICATION</scope>
    <source>
        <tissue evidence="4">Fruit stalk</tissue>
    </source>
</reference>
<dbReference type="Proteomes" id="UP000515121">
    <property type="component" value="Unplaced"/>
</dbReference>
<evidence type="ECO:0000313" key="3">
    <source>
        <dbReference type="Proteomes" id="UP000515121"/>
    </source>
</evidence>
<dbReference type="AlphaFoldDB" id="A0A6P5WWW3"/>
<keyword evidence="1" id="KW-0175">Coiled coil</keyword>
<accession>A0A6P5WWW3</accession>
<gene>
    <name evidence="4" type="primary">LOC111277825</name>
</gene>
<dbReference type="OrthoDB" id="1002058at2759"/>
<feature type="coiled-coil region" evidence="1">
    <location>
        <begin position="21"/>
        <end position="55"/>
    </location>
</feature>
<evidence type="ECO:0000313" key="4">
    <source>
        <dbReference type="RefSeq" id="XP_022719976.1"/>
    </source>
</evidence>
<keyword evidence="3" id="KW-1185">Reference proteome</keyword>
<dbReference type="RefSeq" id="XP_022719976.1">
    <property type="nucleotide sequence ID" value="XM_022864241.1"/>
</dbReference>
<dbReference type="KEGG" id="dzi:111277825"/>
<feature type="region of interest" description="Disordered" evidence="2">
    <location>
        <begin position="102"/>
        <end position="127"/>
    </location>
</feature>
<organism evidence="3 4">
    <name type="scientific">Durio zibethinus</name>
    <name type="common">Durian</name>
    <dbReference type="NCBI Taxonomy" id="66656"/>
    <lineage>
        <taxon>Eukaryota</taxon>
        <taxon>Viridiplantae</taxon>
        <taxon>Streptophyta</taxon>
        <taxon>Embryophyta</taxon>
        <taxon>Tracheophyta</taxon>
        <taxon>Spermatophyta</taxon>
        <taxon>Magnoliopsida</taxon>
        <taxon>eudicotyledons</taxon>
        <taxon>Gunneridae</taxon>
        <taxon>Pentapetalae</taxon>
        <taxon>rosids</taxon>
        <taxon>malvids</taxon>
        <taxon>Malvales</taxon>
        <taxon>Malvaceae</taxon>
        <taxon>Helicteroideae</taxon>
        <taxon>Durio</taxon>
    </lineage>
</organism>
<feature type="compositionally biased region" description="Polar residues" evidence="2">
    <location>
        <begin position="106"/>
        <end position="115"/>
    </location>
</feature>
<dbReference type="GeneID" id="111277825"/>
<name>A0A6P5WWW3_DURZI</name>